<name>A0A327NLV7_9BACT</name>
<dbReference type="PANTHER" id="PTHR11319:SF35">
    <property type="entry name" value="OUTER MEMBRANE PROTEIN PMPC-RELATED"/>
    <property type="match status" value="1"/>
</dbReference>
<dbReference type="GO" id="GO:0005576">
    <property type="term" value="C:extracellular region"/>
    <property type="evidence" value="ECO:0007669"/>
    <property type="project" value="UniProtKB-SubCell"/>
</dbReference>
<gene>
    <name evidence="10" type="ORF">HMF3257_16350</name>
</gene>
<dbReference type="Pfam" id="PF05345">
    <property type="entry name" value="He_PIG"/>
    <property type="match status" value="1"/>
</dbReference>
<evidence type="ECO:0000256" key="8">
    <source>
        <dbReference type="SAM" id="MobiDB-lite"/>
    </source>
</evidence>
<evidence type="ECO:0000313" key="11">
    <source>
        <dbReference type="Proteomes" id="UP000249016"/>
    </source>
</evidence>
<dbReference type="InterPro" id="IPR039448">
    <property type="entry name" value="Beta_helix"/>
</dbReference>
<evidence type="ECO:0000256" key="4">
    <source>
        <dbReference type="ARBA" id="ARBA00022525"/>
    </source>
</evidence>
<dbReference type="SUPFAM" id="SSF49313">
    <property type="entry name" value="Cadherin-like"/>
    <property type="match status" value="1"/>
</dbReference>
<evidence type="ECO:0000259" key="9">
    <source>
        <dbReference type="Pfam" id="PF13229"/>
    </source>
</evidence>
<comment type="subcellular location">
    <subcellularLocation>
        <location evidence="1">Cell envelope</location>
    </subcellularLocation>
    <subcellularLocation>
        <location evidence="2">Cell outer membrane</location>
    </subcellularLocation>
    <subcellularLocation>
        <location evidence="3">Secreted</location>
    </subcellularLocation>
</comment>
<sequence length="426" mass="43204">MTATINQPFSQSFTASGGSGQYSYSVVSSNLPTSLSVSSAGVLSGTPTQTGSYSVLVQVSDANGCVGVASAAYSLTVSNVALPCGTVVFVTQNGAGLQNGSSWANAFAGTALQTAINTATTCGAQVWVAQGLYKPTTGTDPTISFVLKAGVAIYGGFVGTEGQLGERPAVNPVTGQPSSSTLSGDIGTPGDSGLNSDNSGHVVRSEPGLTASAVLDGFVITKGRGSDGSVSNGGGMSNSGASPTVRNCFFIDNYVFNSGGGIYNENSSPTIENCRFEANSAINGGAIYNKGTGTITITGCLFEKHNEGGAIYSNDNSRVVVGTSTFRQNTGYAGGAFGSRNNTALELTDCLLENNTSEDEGGAIYHQNTGSIKLTRCQFINNSASNEYGGAVYVQDASLEATGCRFTGNSAVAEAGGSILQVKIKR</sequence>
<dbReference type="InterPro" id="IPR013783">
    <property type="entry name" value="Ig-like_fold"/>
</dbReference>
<dbReference type="Pfam" id="PF13229">
    <property type="entry name" value="Beta_helix"/>
    <property type="match status" value="1"/>
</dbReference>
<organism evidence="10 11">
    <name type="scientific">Spirosoma telluris</name>
    <dbReference type="NCBI Taxonomy" id="2183553"/>
    <lineage>
        <taxon>Bacteria</taxon>
        <taxon>Pseudomonadati</taxon>
        <taxon>Bacteroidota</taxon>
        <taxon>Cytophagia</taxon>
        <taxon>Cytophagales</taxon>
        <taxon>Cytophagaceae</taxon>
        <taxon>Spirosoma</taxon>
    </lineage>
</organism>
<dbReference type="Gene3D" id="2.160.20.10">
    <property type="entry name" value="Single-stranded right-handed beta-helix, Pectin lyase-like"/>
    <property type="match status" value="1"/>
</dbReference>
<accession>A0A327NLV7</accession>
<keyword evidence="4" id="KW-0964">Secreted</keyword>
<keyword evidence="5" id="KW-0732">Signal</keyword>
<keyword evidence="11" id="KW-1185">Reference proteome</keyword>
<feature type="domain" description="Right handed beta helix" evidence="9">
    <location>
        <begin position="283"/>
        <end position="411"/>
    </location>
</feature>
<evidence type="ECO:0000313" key="10">
    <source>
        <dbReference type="EMBL" id="RAI75359.1"/>
    </source>
</evidence>
<feature type="region of interest" description="Disordered" evidence="8">
    <location>
        <begin position="165"/>
        <end position="200"/>
    </location>
</feature>
<evidence type="ECO:0000256" key="6">
    <source>
        <dbReference type="ARBA" id="ARBA00023136"/>
    </source>
</evidence>
<keyword evidence="6" id="KW-0472">Membrane</keyword>
<protein>
    <recommendedName>
        <fullName evidence="9">Right handed beta helix domain-containing protein</fullName>
    </recommendedName>
</protein>
<feature type="compositionally biased region" description="Polar residues" evidence="8">
    <location>
        <begin position="173"/>
        <end position="183"/>
    </location>
</feature>
<dbReference type="SUPFAM" id="SSF51126">
    <property type="entry name" value="Pectin lyase-like"/>
    <property type="match status" value="1"/>
</dbReference>
<keyword evidence="7" id="KW-0998">Cell outer membrane</keyword>
<dbReference type="GO" id="GO:0009279">
    <property type="term" value="C:cell outer membrane"/>
    <property type="evidence" value="ECO:0007669"/>
    <property type="project" value="UniProtKB-SubCell"/>
</dbReference>
<evidence type="ECO:0000256" key="1">
    <source>
        <dbReference type="ARBA" id="ARBA00004196"/>
    </source>
</evidence>
<dbReference type="Gene3D" id="2.60.40.10">
    <property type="entry name" value="Immunoglobulins"/>
    <property type="match status" value="1"/>
</dbReference>
<dbReference type="AlphaFoldDB" id="A0A327NLV7"/>
<dbReference type="GO" id="GO:0005509">
    <property type="term" value="F:calcium ion binding"/>
    <property type="evidence" value="ECO:0007669"/>
    <property type="project" value="InterPro"/>
</dbReference>
<evidence type="ECO:0000256" key="2">
    <source>
        <dbReference type="ARBA" id="ARBA00004442"/>
    </source>
</evidence>
<dbReference type="NCBIfam" id="TIGR01376">
    <property type="entry name" value="POMP_repeat"/>
    <property type="match status" value="2"/>
</dbReference>
<dbReference type="InterPro" id="IPR015919">
    <property type="entry name" value="Cadherin-like_sf"/>
</dbReference>
<dbReference type="InterPro" id="IPR003368">
    <property type="entry name" value="POMP_repeat"/>
</dbReference>
<evidence type="ECO:0000256" key="5">
    <source>
        <dbReference type="ARBA" id="ARBA00022729"/>
    </source>
</evidence>
<dbReference type="InterPro" id="IPR012334">
    <property type="entry name" value="Pectin_lyas_fold"/>
</dbReference>
<evidence type="ECO:0000256" key="3">
    <source>
        <dbReference type="ARBA" id="ARBA00004613"/>
    </source>
</evidence>
<proteinExistence type="predicted"/>
<comment type="caution">
    <text evidence="10">The sequence shown here is derived from an EMBL/GenBank/DDBJ whole genome shotgun (WGS) entry which is preliminary data.</text>
</comment>
<dbReference type="Proteomes" id="UP000249016">
    <property type="component" value="Unassembled WGS sequence"/>
</dbReference>
<dbReference type="EMBL" id="QLII01000001">
    <property type="protein sequence ID" value="RAI75359.1"/>
    <property type="molecule type" value="Genomic_DNA"/>
</dbReference>
<evidence type="ECO:0000256" key="7">
    <source>
        <dbReference type="ARBA" id="ARBA00023237"/>
    </source>
</evidence>
<dbReference type="InterPro" id="IPR011050">
    <property type="entry name" value="Pectin_lyase_fold/virulence"/>
</dbReference>
<dbReference type="PANTHER" id="PTHR11319">
    <property type="entry name" value="G PROTEIN-COUPLED RECEPTOR-RELATED"/>
    <property type="match status" value="1"/>
</dbReference>
<reference evidence="10 11" key="1">
    <citation type="submission" date="2018-06" db="EMBL/GenBank/DDBJ databases">
        <title>Spirosoma sp. HMF3257 Genome sequencing and assembly.</title>
        <authorList>
            <person name="Kang H."/>
            <person name="Cha I."/>
            <person name="Kim H."/>
            <person name="Kang J."/>
            <person name="Joh K."/>
        </authorList>
    </citation>
    <scope>NUCLEOTIDE SEQUENCE [LARGE SCALE GENOMIC DNA]</scope>
    <source>
        <strain evidence="10 11">HMF3257</strain>
    </source>
</reference>